<dbReference type="PANTHER" id="PTHR24345">
    <property type="entry name" value="SERINE/THREONINE-PROTEIN KINASE PLK"/>
    <property type="match status" value="1"/>
</dbReference>
<name>A0A914PFP6_9BILA</name>
<dbReference type="SUPFAM" id="SSF56112">
    <property type="entry name" value="Protein kinase-like (PK-like)"/>
    <property type="match status" value="1"/>
</dbReference>
<dbReference type="PROSITE" id="PS50011">
    <property type="entry name" value="PROTEIN_KINASE_DOM"/>
    <property type="match status" value="1"/>
</dbReference>
<protein>
    <submittedName>
        <fullName evidence="8">Protein kinase domain-containing protein</fullName>
    </submittedName>
</protein>
<dbReference type="Proteomes" id="UP000887578">
    <property type="component" value="Unplaced"/>
</dbReference>
<evidence type="ECO:0000256" key="3">
    <source>
        <dbReference type="ARBA" id="ARBA00022741"/>
    </source>
</evidence>
<evidence type="ECO:0000256" key="5">
    <source>
        <dbReference type="ARBA" id="ARBA00022840"/>
    </source>
</evidence>
<reference evidence="8" key="1">
    <citation type="submission" date="2022-11" db="UniProtKB">
        <authorList>
            <consortium name="WormBaseParasite"/>
        </authorList>
    </citation>
    <scope>IDENTIFICATION</scope>
</reference>
<keyword evidence="4" id="KW-0418">Kinase</keyword>
<dbReference type="InterPro" id="IPR011009">
    <property type="entry name" value="Kinase-like_dom_sf"/>
</dbReference>
<proteinExistence type="predicted"/>
<evidence type="ECO:0000256" key="4">
    <source>
        <dbReference type="ARBA" id="ARBA00022777"/>
    </source>
</evidence>
<dbReference type="WBParaSite" id="PDA_v2.g14394.t1">
    <property type="protein sequence ID" value="PDA_v2.g14394.t1"/>
    <property type="gene ID" value="PDA_v2.g14394"/>
</dbReference>
<evidence type="ECO:0000313" key="8">
    <source>
        <dbReference type="WBParaSite" id="PDA_v2.g14394.t1"/>
    </source>
</evidence>
<keyword evidence="2" id="KW-0808">Transferase</keyword>
<keyword evidence="5" id="KW-0067">ATP-binding</keyword>
<organism evidence="7 8">
    <name type="scientific">Panagrolaimus davidi</name>
    <dbReference type="NCBI Taxonomy" id="227884"/>
    <lineage>
        <taxon>Eukaryota</taxon>
        <taxon>Metazoa</taxon>
        <taxon>Ecdysozoa</taxon>
        <taxon>Nematoda</taxon>
        <taxon>Chromadorea</taxon>
        <taxon>Rhabditida</taxon>
        <taxon>Tylenchina</taxon>
        <taxon>Panagrolaimomorpha</taxon>
        <taxon>Panagrolaimoidea</taxon>
        <taxon>Panagrolaimidae</taxon>
        <taxon>Panagrolaimus</taxon>
    </lineage>
</organism>
<dbReference type="GO" id="GO:0005634">
    <property type="term" value="C:nucleus"/>
    <property type="evidence" value="ECO:0007669"/>
    <property type="project" value="TreeGrafter"/>
</dbReference>
<dbReference type="GO" id="GO:0005524">
    <property type="term" value="F:ATP binding"/>
    <property type="evidence" value="ECO:0007669"/>
    <property type="project" value="UniProtKB-KW"/>
</dbReference>
<keyword evidence="1" id="KW-0723">Serine/threonine-protein kinase</keyword>
<dbReference type="PANTHER" id="PTHR24345:SF0">
    <property type="entry name" value="CELL CYCLE SERINE_THREONINE-PROTEIN KINASE CDC5_MSD2"/>
    <property type="match status" value="1"/>
</dbReference>
<sequence>MTAIESIIPFNVKDYNFIEKLGENAIGDIYSAEERSTQKKYCIKVINKKKLRNPARAKQVLEILSSLDHKNITKIYGVIEISDKIYILLEHALFGTLSAYFKKSLGVSEQMAKNIFRQIVTAVHYLHSNTIAHCGLNPTSIMVDSNGIIKINDSGLGPLCLQHSLMERDYIAPEALDRSNNNYDGFKADMYSLGIIFRYIINESDAPMTPECQNLFEKLTNAKEFLRPSTGAILKYKWLA</sequence>
<keyword evidence="7" id="KW-1185">Reference proteome</keyword>
<evidence type="ECO:0000259" key="6">
    <source>
        <dbReference type="PROSITE" id="PS50011"/>
    </source>
</evidence>
<feature type="domain" description="Protein kinase" evidence="6">
    <location>
        <begin position="15"/>
        <end position="240"/>
    </location>
</feature>
<dbReference type="GO" id="GO:0004674">
    <property type="term" value="F:protein serine/threonine kinase activity"/>
    <property type="evidence" value="ECO:0007669"/>
    <property type="project" value="UniProtKB-KW"/>
</dbReference>
<dbReference type="Gene3D" id="1.10.510.10">
    <property type="entry name" value="Transferase(Phosphotransferase) domain 1"/>
    <property type="match status" value="1"/>
</dbReference>
<accession>A0A914PFP6</accession>
<evidence type="ECO:0000256" key="2">
    <source>
        <dbReference type="ARBA" id="ARBA00022679"/>
    </source>
</evidence>
<dbReference type="Pfam" id="PF00069">
    <property type="entry name" value="Pkinase"/>
    <property type="match status" value="1"/>
</dbReference>
<dbReference type="AlphaFoldDB" id="A0A914PFP6"/>
<dbReference type="InterPro" id="IPR000719">
    <property type="entry name" value="Prot_kinase_dom"/>
</dbReference>
<evidence type="ECO:0000256" key="1">
    <source>
        <dbReference type="ARBA" id="ARBA00022527"/>
    </source>
</evidence>
<keyword evidence="3" id="KW-0547">Nucleotide-binding</keyword>
<evidence type="ECO:0000313" key="7">
    <source>
        <dbReference type="Proteomes" id="UP000887578"/>
    </source>
</evidence>